<reference evidence="2" key="1">
    <citation type="submission" date="2016-10" db="EMBL/GenBank/DDBJ databases">
        <authorList>
            <person name="Varghese N."/>
            <person name="Submissions S."/>
        </authorList>
    </citation>
    <scope>NUCLEOTIDE SEQUENCE [LARGE SCALE GENOMIC DNA]</scope>
    <source>
        <strain evidence="2">CGMCC 1.3703</strain>
    </source>
</reference>
<accession>A0A1H0S9K6</accession>
<dbReference type="EMBL" id="FNIZ01000017">
    <property type="protein sequence ID" value="SDP38189.1"/>
    <property type="molecule type" value="Genomic_DNA"/>
</dbReference>
<keyword evidence="2" id="KW-1185">Reference proteome</keyword>
<protein>
    <submittedName>
        <fullName evidence="1">Uncharacterized protein</fullName>
    </submittedName>
</protein>
<evidence type="ECO:0000313" key="1">
    <source>
        <dbReference type="EMBL" id="SDP38189.1"/>
    </source>
</evidence>
<proteinExistence type="predicted"/>
<gene>
    <name evidence="1" type="ORF">SAMN05421677_11770</name>
</gene>
<sequence length="60" mass="7326">MKKYNLINCRPTDFVPDMPEEKRRASTYKANHFEAFTQTPIEYDKRRVFSWDTVKDFYIS</sequence>
<dbReference type="AlphaFoldDB" id="A0A1H0S9K6"/>
<dbReference type="Proteomes" id="UP000198860">
    <property type="component" value="Unassembled WGS sequence"/>
</dbReference>
<organism evidence="1 2">
    <name type="scientific">Halobacillus aidingensis</name>
    <dbReference type="NCBI Taxonomy" id="240303"/>
    <lineage>
        <taxon>Bacteria</taxon>
        <taxon>Bacillati</taxon>
        <taxon>Bacillota</taxon>
        <taxon>Bacilli</taxon>
        <taxon>Bacillales</taxon>
        <taxon>Bacillaceae</taxon>
        <taxon>Halobacillus</taxon>
    </lineage>
</organism>
<evidence type="ECO:0000313" key="2">
    <source>
        <dbReference type="Proteomes" id="UP000198860"/>
    </source>
</evidence>
<name>A0A1H0S9K6_HALAD</name>